<dbReference type="SUPFAM" id="SSF54631">
    <property type="entry name" value="CBS-domain pair"/>
    <property type="match status" value="1"/>
</dbReference>
<keyword evidence="5" id="KW-1185">Reference proteome</keyword>
<evidence type="ECO:0000256" key="1">
    <source>
        <dbReference type="ARBA" id="ARBA00023122"/>
    </source>
</evidence>
<keyword evidence="1 2" id="KW-0129">CBS domain</keyword>
<sequence length="156" mass="17475">MKVRDAMSRSVRSIKPDTKIVEVASLMCLYRFHGLPVVDDEDHLLGVIAEKDVLHCLFPKLEDLMSEGMHSVDLDKEMARYGEVLDLTAEELMTKKPVSVDPDMHLLRAATIMVKHNFRRMPVAEDGKLIGVLSLGDVHKAIFHANLTGSLKAVRD</sequence>
<feature type="domain" description="CBS" evidence="3">
    <location>
        <begin position="93"/>
        <end position="148"/>
    </location>
</feature>
<dbReference type="PROSITE" id="PS51371">
    <property type="entry name" value="CBS"/>
    <property type="match status" value="2"/>
</dbReference>
<feature type="domain" description="CBS" evidence="3">
    <location>
        <begin position="7"/>
        <end position="64"/>
    </location>
</feature>
<dbReference type="InterPro" id="IPR000644">
    <property type="entry name" value="CBS_dom"/>
</dbReference>
<protein>
    <submittedName>
        <fullName evidence="4">CBS domain-containing protein</fullName>
    </submittedName>
</protein>
<organism evidence="4 5">
    <name type="scientific">Thiorhodococcus minor</name>
    <dbReference type="NCBI Taxonomy" id="57489"/>
    <lineage>
        <taxon>Bacteria</taxon>
        <taxon>Pseudomonadati</taxon>
        <taxon>Pseudomonadota</taxon>
        <taxon>Gammaproteobacteria</taxon>
        <taxon>Chromatiales</taxon>
        <taxon>Chromatiaceae</taxon>
        <taxon>Thiorhodococcus</taxon>
    </lineage>
</organism>
<reference evidence="4 5" key="1">
    <citation type="submission" date="2020-02" db="EMBL/GenBank/DDBJ databases">
        <title>Genome sequences of Thiorhodococcus mannitoliphagus and Thiorhodococcus minor, purple sulfur photosynthetic bacteria in the gammaproteobacterial family, Chromatiaceae.</title>
        <authorList>
            <person name="Aviles F.A."/>
            <person name="Meyer T.E."/>
            <person name="Kyndt J.A."/>
        </authorList>
    </citation>
    <scope>NUCLEOTIDE SEQUENCE [LARGE SCALE GENOMIC DNA]</scope>
    <source>
        <strain evidence="4 5">DSM 11518</strain>
    </source>
</reference>
<dbReference type="InterPro" id="IPR051257">
    <property type="entry name" value="Diverse_CBS-Domain"/>
</dbReference>
<dbReference type="AlphaFoldDB" id="A0A6M0JXQ5"/>
<dbReference type="EMBL" id="JAAIJQ010000016">
    <property type="protein sequence ID" value="NEV61761.1"/>
    <property type="molecule type" value="Genomic_DNA"/>
</dbReference>
<evidence type="ECO:0000259" key="3">
    <source>
        <dbReference type="PROSITE" id="PS51371"/>
    </source>
</evidence>
<dbReference type="Proteomes" id="UP000483379">
    <property type="component" value="Unassembled WGS sequence"/>
</dbReference>
<name>A0A6M0JXQ5_9GAMM</name>
<dbReference type="RefSeq" id="WP_164452232.1">
    <property type="nucleotide sequence ID" value="NZ_JAAIJQ010000016.1"/>
</dbReference>
<evidence type="ECO:0000313" key="5">
    <source>
        <dbReference type="Proteomes" id="UP000483379"/>
    </source>
</evidence>
<gene>
    <name evidence="4" type="ORF">G3446_07630</name>
</gene>
<evidence type="ECO:0000256" key="2">
    <source>
        <dbReference type="PROSITE-ProRule" id="PRU00703"/>
    </source>
</evidence>
<comment type="caution">
    <text evidence="4">The sequence shown here is derived from an EMBL/GenBank/DDBJ whole genome shotgun (WGS) entry which is preliminary data.</text>
</comment>
<dbReference type="SMART" id="SM00116">
    <property type="entry name" value="CBS"/>
    <property type="match status" value="2"/>
</dbReference>
<dbReference type="Pfam" id="PF00571">
    <property type="entry name" value="CBS"/>
    <property type="match status" value="2"/>
</dbReference>
<accession>A0A6M0JXQ5</accession>
<dbReference type="CDD" id="cd04586">
    <property type="entry name" value="CBS_pair_BON_assoc"/>
    <property type="match status" value="1"/>
</dbReference>
<dbReference type="InterPro" id="IPR046342">
    <property type="entry name" value="CBS_dom_sf"/>
</dbReference>
<dbReference type="Gene3D" id="3.10.580.10">
    <property type="entry name" value="CBS-domain"/>
    <property type="match status" value="1"/>
</dbReference>
<dbReference type="PANTHER" id="PTHR43080">
    <property type="entry name" value="CBS DOMAIN-CONTAINING PROTEIN CBSX3, MITOCHONDRIAL"/>
    <property type="match status" value="1"/>
</dbReference>
<evidence type="ECO:0000313" key="4">
    <source>
        <dbReference type="EMBL" id="NEV61761.1"/>
    </source>
</evidence>
<proteinExistence type="predicted"/>
<dbReference type="PANTHER" id="PTHR43080:SF2">
    <property type="entry name" value="CBS DOMAIN-CONTAINING PROTEIN"/>
    <property type="match status" value="1"/>
</dbReference>